<sequence>MRLNSGFAGNNGVSYGASVFGKEGNFDGLFSYNRNDEKITKPAKVSAMSTAAKPYRTARWTNAATSPKSEQPSATATTASY</sequence>
<evidence type="ECO:0000256" key="4">
    <source>
        <dbReference type="SAM" id="MobiDB-lite"/>
    </source>
</evidence>
<evidence type="ECO:0000313" key="5">
    <source>
        <dbReference type="EMBL" id="SUA25065.1"/>
    </source>
</evidence>
<evidence type="ECO:0000256" key="2">
    <source>
        <dbReference type="ARBA" id="ARBA00023136"/>
    </source>
</evidence>
<keyword evidence="2" id="KW-0472">Membrane</keyword>
<dbReference type="GO" id="GO:0009279">
    <property type="term" value="C:cell outer membrane"/>
    <property type="evidence" value="ECO:0007669"/>
    <property type="project" value="UniProtKB-SubCell"/>
</dbReference>
<evidence type="ECO:0000256" key="3">
    <source>
        <dbReference type="ARBA" id="ARBA00023237"/>
    </source>
</evidence>
<comment type="subcellular location">
    <subcellularLocation>
        <location evidence="1">Cell outer membrane</location>
    </subcellularLocation>
</comment>
<keyword evidence="3" id="KW-0998">Cell outer membrane</keyword>
<dbReference type="Gene3D" id="2.40.170.20">
    <property type="entry name" value="TonB-dependent receptor, beta-barrel domain"/>
    <property type="match status" value="1"/>
</dbReference>
<evidence type="ECO:0000256" key="1">
    <source>
        <dbReference type="ARBA" id="ARBA00004442"/>
    </source>
</evidence>
<proteinExistence type="predicted"/>
<name>A0A378W3A6_NEIGO</name>
<protein>
    <submittedName>
        <fullName evidence="5">FetA</fullName>
    </submittedName>
</protein>
<dbReference type="AlphaFoldDB" id="A0A378W3A6"/>
<feature type="compositionally biased region" description="Polar residues" evidence="4">
    <location>
        <begin position="59"/>
        <end position="81"/>
    </location>
</feature>
<accession>A0A378W3A6</accession>
<dbReference type="EMBL" id="UGRI01000001">
    <property type="protein sequence ID" value="SUA25065.1"/>
    <property type="molecule type" value="Genomic_DNA"/>
</dbReference>
<dbReference type="InterPro" id="IPR036942">
    <property type="entry name" value="Beta-barrel_TonB_sf"/>
</dbReference>
<feature type="region of interest" description="Disordered" evidence="4">
    <location>
        <begin position="58"/>
        <end position="81"/>
    </location>
</feature>
<gene>
    <name evidence="5" type="ORF">NCTC11421_03073</name>
</gene>
<reference evidence="5" key="1">
    <citation type="submission" date="2018-06" db="EMBL/GenBank/DDBJ databases">
        <authorList>
            <consortium name="Pathogen Informatics"/>
            <person name="Doyle S."/>
        </authorList>
    </citation>
    <scope>NUCLEOTIDE SEQUENCE [LARGE SCALE GENOMIC DNA]</scope>
    <source>
        <strain evidence="5">NCTC11421</strain>
    </source>
</reference>
<organism evidence="5">
    <name type="scientific">Neisseria gonorrhoeae</name>
    <dbReference type="NCBI Taxonomy" id="485"/>
    <lineage>
        <taxon>Bacteria</taxon>
        <taxon>Pseudomonadati</taxon>
        <taxon>Pseudomonadota</taxon>
        <taxon>Betaproteobacteria</taxon>
        <taxon>Neisseriales</taxon>
        <taxon>Neisseriaceae</taxon>
        <taxon>Neisseria</taxon>
    </lineage>
</organism>